<feature type="compositionally biased region" description="Basic and acidic residues" evidence="1">
    <location>
        <begin position="1"/>
        <end position="16"/>
    </location>
</feature>
<dbReference type="STRING" id="1121448.DGI_2072"/>
<dbReference type="eggNOG" id="ENOG5032XDI">
    <property type="taxonomic scope" value="Bacteria"/>
</dbReference>
<dbReference type="AlphaFoldDB" id="T2GCD0"/>
<evidence type="ECO:0000313" key="3">
    <source>
        <dbReference type="Proteomes" id="UP000016587"/>
    </source>
</evidence>
<proteinExistence type="predicted"/>
<feature type="region of interest" description="Disordered" evidence="1">
    <location>
        <begin position="1"/>
        <end position="24"/>
    </location>
</feature>
<dbReference type="PATRIC" id="fig|1121448.10.peg.2025"/>
<reference evidence="2 3" key="1">
    <citation type="journal article" date="2013" name="J. Bacteriol.">
        <title>Roles of HynAB and Ech, the only two hydrogenases found in the model sulfate reducer Desulfovibrio gigas.</title>
        <authorList>
            <person name="Morais-Silva F.O."/>
            <person name="Santos C.I."/>
            <person name="Rodrigues R."/>
            <person name="Pereira I.A."/>
            <person name="Rodrigues-Pousada C."/>
        </authorList>
    </citation>
    <scope>NUCLEOTIDE SEQUENCE [LARGE SCALE GENOMIC DNA]</scope>
    <source>
        <strain evidence="3">ATCC 19364 / DSM 1382 / NCIMB 9332 / VKM B-1759</strain>
    </source>
</reference>
<gene>
    <name evidence="2" type="ORF">DGI_2072</name>
</gene>
<accession>T2GCD0</accession>
<evidence type="ECO:0000313" key="2">
    <source>
        <dbReference type="EMBL" id="AGW13839.1"/>
    </source>
</evidence>
<reference evidence="3" key="2">
    <citation type="submission" date="2013-07" db="EMBL/GenBank/DDBJ databases">
        <authorList>
            <person name="Morais-Silva F.O."/>
            <person name="Rezende A.M."/>
            <person name="Pimentel C."/>
            <person name="Resende D.M."/>
            <person name="Santos C.I."/>
            <person name="Clemente C."/>
            <person name="de Oliveira L.M."/>
            <person name="da Silva S.M."/>
            <person name="Costa D.A."/>
            <person name="Varela-Raposo A."/>
            <person name="Horacio E.C.A."/>
            <person name="Matos M."/>
            <person name="Flores O."/>
            <person name="Ruiz J.C."/>
            <person name="Rodrigues-Pousada C."/>
        </authorList>
    </citation>
    <scope>NUCLEOTIDE SEQUENCE [LARGE SCALE GENOMIC DNA]</scope>
    <source>
        <strain evidence="3">ATCC 19364 / DSM 1382 / NCIMB 9332 / VKM B-1759</strain>
    </source>
</reference>
<protein>
    <submittedName>
        <fullName evidence="2">Uncharacterized protein</fullName>
    </submittedName>
</protein>
<organism evidence="2 3">
    <name type="scientific">Megalodesulfovibrio gigas (strain ATCC 19364 / DSM 1382 / NCIMB 9332 / VKM B-1759)</name>
    <name type="common">Desulfovibrio gigas</name>
    <dbReference type="NCBI Taxonomy" id="1121448"/>
    <lineage>
        <taxon>Bacteria</taxon>
        <taxon>Pseudomonadati</taxon>
        <taxon>Thermodesulfobacteriota</taxon>
        <taxon>Desulfovibrionia</taxon>
        <taxon>Desulfovibrionales</taxon>
        <taxon>Desulfovibrionaceae</taxon>
        <taxon>Megalodesulfovibrio</taxon>
    </lineage>
</organism>
<sequence length="137" mass="15657">MIRDIELKNDGSREYDPTPGRPKHRWKKNYAGFQSSGGHLIGKCPQDLKLSEATELLKDAIPDCASPFDTTQYPKNFYNVYRGVVYRAVGGEFSNCYHGFPCNKTNDIDSSIIAQLKERAKKSGHAREFKKWMKMYG</sequence>
<evidence type="ECO:0000256" key="1">
    <source>
        <dbReference type="SAM" id="MobiDB-lite"/>
    </source>
</evidence>
<dbReference type="RefSeq" id="WP_021760752.1">
    <property type="nucleotide sequence ID" value="NC_022444.1"/>
</dbReference>
<dbReference type="EMBL" id="CP006585">
    <property type="protein sequence ID" value="AGW13839.1"/>
    <property type="molecule type" value="Genomic_DNA"/>
</dbReference>
<keyword evidence="3" id="KW-1185">Reference proteome</keyword>
<dbReference type="KEGG" id="dgg:DGI_2072"/>
<dbReference type="HOGENOM" id="CLU_1861955_0_0_7"/>
<dbReference type="Proteomes" id="UP000016587">
    <property type="component" value="Chromosome"/>
</dbReference>
<dbReference type="OrthoDB" id="6371789at2"/>
<name>T2GCD0_MEGG1</name>